<accession>A0A9D4K8X8</accession>
<feature type="compositionally biased region" description="Basic and acidic residues" evidence="1">
    <location>
        <begin position="1575"/>
        <end position="1593"/>
    </location>
</feature>
<evidence type="ECO:0000256" key="1">
    <source>
        <dbReference type="SAM" id="MobiDB-lite"/>
    </source>
</evidence>
<feature type="compositionally biased region" description="Basic and acidic residues" evidence="1">
    <location>
        <begin position="1655"/>
        <end position="1687"/>
    </location>
</feature>
<dbReference type="GO" id="GO:0060271">
    <property type="term" value="P:cilium assembly"/>
    <property type="evidence" value="ECO:0007669"/>
    <property type="project" value="TreeGrafter"/>
</dbReference>
<feature type="region of interest" description="Disordered" evidence="1">
    <location>
        <begin position="1615"/>
        <end position="1761"/>
    </location>
</feature>
<dbReference type="InterPro" id="IPR000008">
    <property type="entry name" value="C2_dom"/>
</dbReference>
<feature type="compositionally biased region" description="Basic and acidic residues" evidence="1">
    <location>
        <begin position="1372"/>
        <end position="1390"/>
    </location>
</feature>
<dbReference type="GO" id="GO:0034451">
    <property type="term" value="C:centriolar satellite"/>
    <property type="evidence" value="ECO:0007669"/>
    <property type="project" value="TreeGrafter"/>
</dbReference>
<feature type="compositionally biased region" description="Polar residues" evidence="1">
    <location>
        <begin position="1549"/>
        <end position="1574"/>
    </location>
</feature>
<feature type="region of interest" description="Disordered" evidence="1">
    <location>
        <begin position="1443"/>
        <end position="1593"/>
    </location>
</feature>
<sequence length="1837" mass="205842">IAPVLMSQSLLERLKNNFMIIEVWDKKTSADNDKLVGIVKLSLHQFYMSFRDKRISSALLKSQYPVIAVENYLPVVDVFSGSQYGQINVLLAMGSAEQVAHLVRMKTEGVPGTSIPERPQHFLERQDLLHQGETVPAQIGTEAVVEHIFEIVIEGVRGLTMEDMIWGEADCFVQYHFPAQQQTAPPGAPVIRHAVPTMKAFRTATTLCIADPTFHDVTRHRILLPQGTPVQRELLTACGNSGSGGGGLPFELWCRYYHPNVRDQCMAKANLPLAKLCAMVTMQKRGEPSVQTFSFPLQHVGGGGSPGNERQNAGLIDVTIHYKNQAVQSETGVAAANKNLSGAQVCVSVGVLRACGLKAAAEIAASHDQGMQYPAEVGVNTYIRVKLTFLGSEGERITRTVARSFAPEFSHFMDFPCPLLWTEANSDAMCLAELLETAEASFEVWHQVPGMSPELDRELNALMAEGTVKGRNLVEKTGDVLLGTTTLPLVMLLSNRTGINGWFPIKIPVSAWNQSDNDREPDEVRPGTSGLSRVGGGLEISVKFAHHEDRERVIHAARGVGWSPVDLDVEQDDWESEDEDSNRYHHVSITIDQVSFPLQNALIAGQNTLDKTAQCYVRYKFYDKAAVMSKFCPVSVTSDGYITAQPKNRHDLQIPDSSMFRWYLREERLEVQLWVTYGARQGDTERPRHRDKLIGTAYVAMETLGDQRRKQHRVSGMFPLFKPGACSLGGGYIRAHITTKPQFGRKQQSEGQEGLITLDGEDIDVDYDPDDSFHQIVSRKPSRPSSPAKEVKKGAEVTTMEESEEKETTPTFTAVVQVERALHLPHMHDKLKGEDYLPNTYVSYPTAESAIQSYTSIFHGADNPVWDHEHETCLSTEMLTQENKHLVFKVWHKPDGAPKSPDKLTDRVLGFVSVDLTPLASGLQQISGWYNIMDFNGQIKGQIKINILPQETVIPSSQCATTSGTNMESVSSGFLSLPAWSAQSVPYAAHGPLSLPVFDLPHFDQHYQQVRQHHEMLQQQLQEHIQQFLRQQEECQGQGHASGSRSNEIPGSRTVSMVAPGKPDVPTSVPDPSDFRREPSMYQREPSIHWRPSIPEMRQDDSSSRSYLFSSLRKQMQDLDDITYKLKTKLTCQTTDSNPQASGPTRSSEFDFPTTTQSIQYPLTSTQSDFGSFDLPRSQRETPRDELTTTLGSHGEESSRTQGDSGQRSVEYSGEKFHDDSAPISQRSARSSERLDTLRSGVTPRDFLDSGIPNTNNNSNTEEPEQNMWLTISPRDSNEKDEYSESGGFNYRRSPRDAIRTPRESVQMPREPVTTPRDFDQVLTQDMAQNIQHHIDNARKLLPDVQDQKQMSVIQEYSENDRSESESEDEADNKYYHRYRDLLDTKQNDSDKEDENDDEDEEVEDEYDEGDVVVPRRINDVSGKFSPTGEIVMLSEDLEMSMPFRSAKNAPSKTSSSQKKLHHNDPASLQNNQVESPRDEIQEVESDSEPEPRANDSVHMTDQEQVVFDERDSWLSDSDKEGESVVGYGHHLRNHAGLAKQKQQRQDSDTGYSSRDNVSESYLTPSAPGTNSETDMSRLHEHEHWSDHRDSAEEHAFIDRRKNRLLANVELESTGGSFGIRTQSGPTRISSAGSRKCRISSEPSVTESFDEKEEQDNVKHKMEPINSEHDINEPLSARTRELDDFFKADANQKMNGEIHRSRSGSESSRDYFVEDEDNSNYQSDNERPRVNRHAQNLAKSSQSKGGNSGDNFTKGVGGSKPMPNFFMPAHHLEESMQTLKNFTNKDPSQESAKAAATSEMLARLTAKEKFSQSNTKGRLPTADETKRIAKIFGAKFS</sequence>
<dbReference type="Pfam" id="PF00168">
    <property type="entry name" value="C2"/>
    <property type="match status" value="1"/>
</dbReference>
<protein>
    <recommendedName>
        <fullName evidence="2">C2 domain-containing protein</fullName>
    </recommendedName>
</protein>
<dbReference type="Gene3D" id="2.60.40.150">
    <property type="entry name" value="C2 domain"/>
    <property type="match status" value="1"/>
</dbReference>
<dbReference type="PANTHER" id="PTHR21254:SF1">
    <property type="entry name" value="C2 DOMAIN-CONTAINING PROTEIN 3"/>
    <property type="match status" value="1"/>
</dbReference>
<feature type="compositionally biased region" description="Basic and acidic residues" evidence="1">
    <location>
        <begin position="1490"/>
        <end position="1523"/>
    </location>
</feature>
<feature type="region of interest" description="Disordered" evidence="1">
    <location>
        <begin position="1032"/>
        <end position="1102"/>
    </location>
</feature>
<dbReference type="EMBL" id="JAIWYP010000004">
    <property type="protein sequence ID" value="KAH3835312.1"/>
    <property type="molecule type" value="Genomic_DNA"/>
</dbReference>
<comment type="caution">
    <text evidence="3">The sequence shown here is derived from an EMBL/GenBank/DDBJ whole genome shotgun (WGS) entry which is preliminary data.</text>
</comment>
<feature type="non-terminal residue" evidence="3">
    <location>
        <position position="1"/>
    </location>
</feature>
<feature type="compositionally biased region" description="Polar residues" evidence="1">
    <location>
        <begin position="1733"/>
        <end position="1751"/>
    </location>
</feature>
<gene>
    <name evidence="3" type="ORF">DPMN_108663</name>
</gene>
<feature type="compositionally biased region" description="Polar residues" evidence="1">
    <location>
        <begin position="1200"/>
        <end position="1210"/>
    </location>
</feature>
<organism evidence="3 4">
    <name type="scientific">Dreissena polymorpha</name>
    <name type="common">Zebra mussel</name>
    <name type="synonym">Mytilus polymorpha</name>
    <dbReference type="NCBI Taxonomy" id="45954"/>
    <lineage>
        <taxon>Eukaryota</taxon>
        <taxon>Metazoa</taxon>
        <taxon>Spiralia</taxon>
        <taxon>Lophotrochozoa</taxon>
        <taxon>Mollusca</taxon>
        <taxon>Bivalvia</taxon>
        <taxon>Autobranchia</taxon>
        <taxon>Heteroconchia</taxon>
        <taxon>Euheterodonta</taxon>
        <taxon>Imparidentia</taxon>
        <taxon>Neoheterodontei</taxon>
        <taxon>Myida</taxon>
        <taxon>Dreissenoidea</taxon>
        <taxon>Dreissenidae</taxon>
        <taxon>Dreissena</taxon>
    </lineage>
</organism>
<dbReference type="SUPFAM" id="SSF49562">
    <property type="entry name" value="C2 domain (Calcium/lipid-binding domain, CaLB)"/>
    <property type="match status" value="1"/>
</dbReference>
<proteinExistence type="predicted"/>
<feature type="compositionally biased region" description="Basic and acidic residues" evidence="1">
    <location>
        <begin position="1177"/>
        <end position="1187"/>
    </location>
</feature>
<dbReference type="GO" id="GO:0005814">
    <property type="term" value="C:centriole"/>
    <property type="evidence" value="ECO:0007669"/>
    <property type="project" value="TreeGrafter"/>
</dbReference>
<dbReference type="GO" id="GO:0061511">
    <property type="term" value="P:centriole elongation"/>
    <property type="evidence" value="ECO:0007669"/>
    <property type="project" value="TreeGrafter"/>
</dbReference>
<evidence type="ECO:0000259" key="2">
    <source>
        <dbReference type="PROSITE" id="PS50004"/>
    </source>
</evidence>
<feature type="compositionally biased region" description="Polar residues" evidence="1">
    <location>
        <begin position="1039"/>
        <end position="1055"/>
    </location>
</feature>
<feature type="compositionally biased region" description="Polar residues" evidence="1">
    <location>
        <begin position="1449"/>
        <end position="1458"/>
    </location>
</feature>
<feature type="compositionally biased region" description="Acidic residues" evidence="1">
    <location>
        <begin position="1391"/>
        <end position="1411"/>
    </location>
</feature>
<dbReference type="InterPro" id="IPR035892">
    <property type="entry name" value="C2_domain_sf"/>
</dbReference>
<feature type="compositionally biased region" description="Basic and acidic residues" evidence="1">
    <location>
        <begin position="1294"/>
        <end position="1303"/>
    </location>
</feature>
<feature type="domain" description="C2" evidence="2">
    <location>
        <begin position="792"/>
        <end position="930"/>
    </location>
</feature>
<feature type="compositionally biased region" description="Polar residues" evidence="1">
    <location>
        <begin position="1620"/>
        <end position="1633"/>
    </location>
</feature>
<keyword evidence="4" id="KW-1185">Reference proteome</keyword>
<feature type="compositionally biased region" description="Polar residues" evidence="1">
    <location>
        <begin position="1158"/>
        <end position="1170"/>
    </location>
</feature>
<evidence type="ECO:0000313" key="4">
    <source>
        <dbReference type="Proteomes" id="UP000828390"/>
    </source>
</evidence>
<dbReference type="GO" id="GO:0071539">
    <property type="term" value="P:protein localization to centrosome"/>
    <property type="evidence" value="ECO:0007669"/>
    <property type="project" value="TreeGrafter"/>
</dbReference>
<feature type="region of interest" description="Disordered" evidence="1">
    <location>
        <begin position="1355"/>
        <end position="1425"/>
    </location>
</feature>
<feature type="region of interest" description="Disordered" evidence="1">
    <location>
        <begin position="776"/>
        <end position="811"/>
    </location>
</feature>
<dbReference type="Proteomes" id="UP000828390">
    <property type="component" value="Unassembled WGS sequence"/>
</dbReference>
<name>A0A9D4K8X8_DREPO</name>
<dbReference type="CDD" id="cd00030">
    <property type="entry name" value="C2"/>
    <property type="match status" value="1"/>
</dbReference>
<reference evidence="3" key="2">
    <citation type="submission" date="2020-11" db="EMBL/GenBank/DDBJ databases">
        <authorList>
            <person name="McCartney M.A."/>
            <person name="Auch B."/>
            <person name="Kono T."/>
            <person name="Mallez S."/>
            <person name="Becker A."/>
            <person name="Gohl D.M."/>
            <person name="Silverstein K.A.T."/>
            <person name="Koren S."/>
            <person name="Bechman K.B."/>
            <person name="Herman A."/>
            <person name="Abrahante J.E."/>
            <person name="Garbe J."/>
        </authorList>
    </citation>
    <scope>NUCLEOTIDE SEQUENCE</scope>
    <source>
        <strain evidence="3">Duluth1</strain>
        <tissue evidence="3">Whole animal</tissue>
    </source>
</reference>
<feature type="region of interest" description="Disordered" evidence="1">
    <location>
        <begin position="1158"/>
        <end position="1314"/>
    </location>
</feature>
<dbReference type="PANTHER" id="PTHR21254">
    <property type="entry name" value="C2 DOMAIN-CONTAINING PROTEIN 3"/>
    <property type="match status" value="1"/>
</dbReference>
<feature type="region of interest" description="Disordered" evidence="1">
    <location>
        <begin position="1134"/>
        <end position="1153"/>
    </location>
</feature>
<evidence type="ECO:0000313" key="3">
    <source>
        <dbReference type="EMBL" id="KAH3835312.1"/>
    </source>
</evidence>
<reference evidence="3" key="1">
    <citation type="journal article" date="2019" name="bioRxiv">
        <title>The Genome of the Zebra Mussel, Dreissena polymorpha: A Resource for Invasive Species Research.</title>
        <authorList>
            <person name="McCartney M.A."/>
            <person name="Auch B."/>
            <person name="Kono T."/>
            <person name="Mallez S."/>
            <person name="Zhang Y."/>
            <person name="Obille A."/>
            <person name="Becker A."/>
            <person name="Abrahante J.E."/>
            <person name="Garbe J."/>
            <person name="Badalamenti J.P."/>
            <person name="Herman A."/>
            <person name="Mangelson H."/>
            <person name="Liachko I."/>
            <person name="Sullivan S."/>
            <person name="Sone E.D."/>
            <person name="Koren S."/>
            <person name="Silverstein K.A.T."/>
            <person name="Beckman K.B."/>
            <person name="Gohl D.M."/>
        </authorList>
    </citation>
    <scope>NUCLEOTIDE SEQUENCE</scope>
    <source>
        <strain evidence="3">Duluth1</strain>
        <tissue evidence="3">Whole animal</tissue>
    </source>
</reference>
<dbReference type="PROSITE" id="PS50004">
    <property type="entry name" value="C2"/>
    <property type="match status" value="1"/>
</dbReference>